<organism evidence="2 3">
    <name type="scientific">Nitrosomonas ureae</name>
    <dbReference type="NCBI Taxonomy" id="44577"/>
    <lineage>
        <taxon>Bacteria</taxon>
        <taxon>Pseudomonadati</taxon>
        <taxon>Pseudomonadota</taxon>
        <taxon>Betaproteobacteria</taxon>
        <taxon>Nitrosomonadales</taxon>
        <taxon>Nitrosomonadaceae</taxon>
        <taxon>Nitrosomonas</taxon>
    </lineage>
</organism>
<accession>A0A1H5UDE6</accession>
<evidence type="ECO:0000313" key="2">
    <source>
        <dbReference type="EMBL" id="SEF73064.1"/>
    </source>
</evidence>
<feature type="transmembrane region" description="Helical" evidence="1">
    <location>
        <begin position="508"/>
        <end position="527"/>
    </location>
</feature>
<evidence type="ECO:0000313" key="3">
    <source>
        <dbReference type="Proteomes" id="UP000236753"/>
    </source>
</evidence>
<name>A0A1H5UDE6_9PROT</name>
<keyword evidence="1" id="KW-0812">Transmembrane</keyword>
<reference evidence="2 3" key="1">
    <citation type="submission" date="2016-10" db="EMBL/GenBank/DDBJ databases">
        <authorList>
            <person name="de Groot N.N."/>
        </authorList>
    </citation>
    <scope>NUCLEOTIDE SEQUENCE [LARGE SCALE GENOMIC DNA]</scope>
    <source>
        <strain evidence="2 3">Nm13</strain>
    </source>
</reference>
<sequence>MGIERKFKRPVSWLAGRELLASLESILSYLLNGEKQDSKDWMFAEAITLPHCNEGKQEYWFDYIADTGDGSRAVYNVAYLCMSGLWLKDGKITQGHPISLSQTGEFNQRLPRGEFLFVGGDTAYHTADIAALKERFQTPFNWAYEDIAVTTGEKIAQRPIYGIPANHDYYDALDGFNRQFCRPIVRDIHPLVREQEDLTDPQLGLHGFRREQKSSYVWLNLPFGWRLWGLDSQAGKMDKRQQAFFVSQFCDKLTQDGSLFDENKKEEVQETLRNAIPDKLIVATPEPSTVLGKCAASHAAMTELFLRLGLEPAFLHDGRLSRNKCRLDISGDVHHYERYWGNSHEHGEPGNYASVVAGGGGAFLHPSHTDAGEIKKQSVYPAEMDSHREVTQRILNPWQIFLGGYAWLIAAMVGFITYFAVTVPQSTWSLFKLIPDNLRPDRGSQDFLARIQRALTLPDTHAILSGYWIDLIYLILFVAFLIAWRLMSVPELSKVKYSDSRDIWNRRLATFLIPVVLWLIPLLILILEPGESTPPLFLAAILIGLSCVAGLLIFSLIRCYSDILFERARIRKETWLDFIPLWILSIMGIFYIAVGFLHYGVYKASIMSFDLLVIVVWSLVILGLTTFPFFASDKPGVAKANAGKFLALGFWHAILQISIPVCLALYADWASWLIICGAAIAITLIAGRLFTSQYFFKEFSPDIQKKIGQGLLISWIVTGMAVFFAAMQQGELVAVDASRLLMAFLSGAIFGCIWLGWYLAVSLAFNCHNNEAGGGARSEKFRHMIRIKLTEDTLTGYVIGIDVPEKDISRTRICLVDMFTLKAGK</sequence>
<dbReference type="PANTHER" id="PTHR34211">
    <property type="entry name" value="CALCINEURIN-LIKE METALLO-PHOSPHOESTERASE SUPERFAMILY PROTEIN"/>
    <property type="match status" value="1"/>
</dbReference>
<keyword evidence="1" id="KW-0472">Membrane</keyword>
<dbReference type="PANTHER" id="PTHR34211:SF3">
    <property type="entry name" value="CALCINEURIN-LIKE METALLO-PHOSPHOESTERASE SUPERFAMILY PROTEIN"/>
    <property type="match status" value="1"/>
</dbReference>
<dbReference type="SUPFAM" id="SSF56300">
    <property type="entry name" value="Metallo-dependent phosphatases"/>
    <property type="match status" value="1"/>
</dbReference>
<keyword evidence="1" id="KW-1133">Transmembrane helix</keyword>
<feature type="transmembrane region" description="Helical" evidence="1">
    <location>
        <begin position="711"/>
        <end position="728"/>
    </location>
</feature>
<feature type="transmembrane region" description="Helical" evidence="1">
    <location>
        <begin position="467"/>
        <end position="487"/>
    </location>
</feature>
<proteinExistence type="predicted"/>
<feature type="transmembrane region" description="Helical" evidence="1">
    <location>
        <begin position="672"/>
        <end position="690"/>
    </location>
</feature>
<dbReference type="EMBL" id="FNUX01000007">
    <property type="protein sequence ID" value="SEF73064.1"/>
    <property type="molecule type" value="Genomic_DNA"/>
</dbReference>
<dbReference type="AlphaFoldDB" id="A0A1H5UDE6"/>
<dbReference type="Proteomes" id="UP000236753">
    <property type="component" value="Unassembled WGS sequence"/>
</dbReference>
<feature type="transmembrane region" description="Helical" evidence="1">
    <location>
        <begin position="533"/>
        <end position="557"/>
    </location>
</feature>
<dbReference type="InterPro" id="IPR029052">
    <property type="entry name" value="Metallo-depent_PP-like"/>
</dbReference>
<dbReference type="Gene3D" id="3.60.21.10">
    <property type="match status" value="1"/>
</dbReference>
<evidence type="ECO:0000256" key="1">
    <source>
        <dbReference type="SAM" id="Phobius"/>
    </source>
</evidence>
<feature type="transmembrane region" description="Helical" evidence="1">
    <location>
        <begin position="578"/>
        <end position="599"/>
    </location>
</feature>
<dbReference type="RefSeq" id="WP_103966144.1">
    <property type="nucleotide sequence ID" value="NZ_FNUX01000007.1"/>
</dbReference>
<feature type="transmembrane region" description="Helical" evidence="1">
    <location>
        <begin position="611"/>
        <end position="631"/>
    </location>
</feature>
<feature type="transmembrane region" description="Helical" evidence="1">
    <location>
        <begin position="643"/>
        <end position="666"/>
    </location>
</feature>
<feature type="transmembrane region" description="Helical" evidence="1">
    <location>
        <begin position="740"/>
        <end position="760"/>
    </location>
</feature>
<protein>
    <recommendedName>
        <fullName evidence="4">Calcineurin-like phosphoesterase</fullName>
    </recommendedName>
</protein>
<feature type="transmembrane region" description="Helical" evidence="1">
    <location>
        <begin position="400"/>
        <end position="421"/>
    </location>
</feature>
<gene>
    <name evidence="2" type="ORF">SAMN05216334_107103</name>
</gene>
<dbReference type="OrthoDB" id="500534at2"/>
<evidence type="ECO:0008006" key="4">
    <source>
        <dbReference type="Google" id="ProtNLM"/>
    </source>
</evidence>